<dbReference type="Gene3D" id="3.90.226.10">
    <property type="entry name" value="2-enoyl-CoA Hydratase, Chain A, domain 1"/>
    <property type="match status" value="1"/>
</dbReference>
<accession>A0A7S3PJ47</accession>
<protein>
    <recommendedName>
        <fullName evidence="4">3-hydroxyisobutyryl-CoA hydrolase</fullName>
    </recommendedName>
</protein>
<evidence type="ECO:0008006" key="4">
    <source>
        <dbReference type="Google" id="ProtNLM"/>
    </source>
</evidence>
<sequence>MASYASGGINKLIFSMKDRVKLLDGEQFIEIDRPAPFVSRITLNRPEKRNCMNHELRGQLFNQLQLNDQDPDIRVTIIRGAGKSFCAGYDLDMKRNVAMPMFEAEGDGMFQRHVLNGWFMMMDLAKPVIAQVQGYCLAGGSELAAACDIIVCAETAKIGYPPVRSMGLPDTQIFPWVCGMRKAMEIMLTGDNMTGTEAAKCGWATRVVPDAELEKATLDLAQRVAKIPSDLLAYNKRSVHRAMEAKGMRTHLRSGTDLQALSFHSSSSRQFMKQFTGRGNSASKAFSKRDAKFGDNRVVDPKKAQEANRKAATPRSNL</sequence>
<reference evidence="3" key="1">
    <citation type="submission" date="2021-01" db="EMBL/GenBank/DDBJ databases">
        <authorList>
            <person name="Corre E."/>
            <person name="Pelletier E."/>
            <person name="Niang G."/>
            <person name="Scheremetjew M."/>
            <person name="Finn R."/>
            <person name="Kale V."/>
            <person name="Holt S."/>
            <person name="Cochrane G."/>
            <person name="Meng A."/>
            <person name="Brown T."/>
            <person name="Cohen L."/>
        </authorList>
    </citation>
    <scope>NUCLEOTIDE SEQUENCE</scope>
    <source>
        <strain evidence="3">GSBS06</strain>
    </source>
</reference>
<dbReference type="PANTHER" id="PTHR43802">
    <property type="entry name" value="ENOYL-COA HYDRATASE"/>
    <property type="match status" value="1"/>
</dbReference>
<name>A0A7S3PJ47_9STRA</name>
<dbReference type="CDD" id="cd06558">
    <property type="entry name" value="crotonase-like"/>
    <property type="match status" value="1"/>
</dbReference>
<dbReference type="InterPro" id="IPR029045">
    <property type="entry name" value="ClpP/crotonase-like_dom_sf"/>
</dbReference>
<feature type="compositionally biased region" description="Basic and acidic residues" evidence="2">
    <location>
        <begin position="287"/>
        <end position="309"/>
    </location>
</feature>
<evidence type="ECO:0000256" key="2">
    <source>
        <dbReference type="SAM" id="MobiDB-lite"/>
    </source>
</evidence>
<feature type="region of interest" description="Disordered" evidence="2">
    <location>
        <begin position="276"/>
        <end position="318"/>
    </location>
</feature>
<evidence type="ECO:0000313" key="3">
    <source>
        <dbReference type="EMBL" id="CAE0441016.1"/>
    </source>
</evidence>
<dbReference type="SUPFAM" id="SSF52096">
    <property type="entry name" value="ClpP/crotonase"/>
    <property type="match status" value="1"/>
</dbReference>
<evidence type="ECO:0000256" key="1">
    <source>
        <dbReference type="ARBA" id="ARBA00005254"/>
    </source>
</evidence>
<dbReference type="InterPro" id="IPR001753">
    <property type="entry name" value="Enoyl-CoA_hydra/iso"/>
</dbReference>
<dbReference type="PANTHER" id="PTHR43802:SF1">
    <property type="entry name" value="IP11341P-RELATED"/>
    <property type="match status" value="1"/>
</dbReference>
<gene>
    <name evidence="3" type="ORF">ASTO00021_LOCUS11147</name>
</gene>
<comment type="similarity">
    <text evidence="1">Belongs to the enoyl-CoA hydratase/isomerase family.</text>
</comment>
<dbReference type="EMBL" id="HBIN01014711">
    <property type="protein sequence ID" value="CAE0441016.1"/>
    <property type="molecule type" value="Transcribed_RNA"/>
</dbReference>
<proteinExistence type="inferred from homology"/>
<dbReference type="Pfam" id="PF00378">
    <property type="entry name" value="ECH_1"/>
    <property type="match status" value="1"/>
</dbReference>
<dbReference type="AlphaFoldDB" id="A0A7S3PJ47"/>
<organism evidence="3">
    <name type="scientific">Aplanochytrium stocchinoi</name>
    <dbReference type="NCBI Taxonomy" id="215587"/>
    <lineage>
        <taxon>Eukaryota</taxon>
        <taxon>Sar</taxon>
        <taxon>Stramenopiles</taxon>
        <taxon>Bigyra</taxon>
        <taxon>Labyrinthulomycetes</taxon>
        <taxon>Thraustochytrida</taxon>
        <taxon>Thraustochytriidae</taxon>
        <taxon>Aplanochytrium</taxon>
    </lineage>
</organism>